<sequence length="377" mass="39450">MSSTNHKVLNGESNGIIEDEIHELEQQLERAKARLKARGAIPNGKAHDEPHAESPHQHITQATALIKRTAPTLHPTTHFLLLLSDSALPLGSFAFSSGLESYLAHNRRTTTIPSSLSSSPSAAAKPPPRPSHPPFDLFLPVSISSYASTTLPFVLAAHRAPARLASLDDQLDASVICTVGRRASVAQGRALLGIWERSFASSTALAAAVCCDGDGGDGDEDEDGGEGGGGGNGDDRAALMRSLGEYSRALRSPAGSWAGGGGDGGGGDDATGLPPVAAHLAPLFGVICRVVGLSLHQTAYVFMLGHVKALISAAVRANLFGPYQAQRVLAGGGVQEMISAAVEREWDTPVEEAGQSVPVLDLWVGRHELLYSRIFNS</sequence>
<evidence type="ECO:0008006" key="8">
    <source>
        <dbReference type="Google" id="ProtNLM"/>
    </source>
</evidence>
<dbReference type="EMBL" id="LJZO01000043">
    <property type="protein sequence ID" value="ROV91435.1"/>
    <property type="molecule type" value="Genomic_DNA"/>
</dbReference>
<dbReference type="OrthoDB" id="2550922at2759"/>
<dbReference type="InterPro" id="IPR002639">
    <property type="entry name" value="UreF"/>
</dbReference>
<proteinExistence type="inferred from homology"/>
<dbReference type="PANTHER" id="PTHR33620:SF1">
    <property type="entry name" value="UREASE ACCESSORY PROTEIN F"/>
    <property type="match status" value="1"/>
</dbReference>
<feature type="compositionally biased region" description="Low complexity" evidence="5">
    <location>
        <begin position="113"/>
        <end position="124"/>
    </location>
</feature>
<evidence type="ECO:0000313" key="6">
    <source>
        <dbReference type="EMBL" id="ROV91435.1"/>
    </source>
</evidence>
<dbReference type="AlphaFoldDB" id="A0A423VKA8"/>
<name>A0A423VKA8_CYTCH</name>
<keyword evidence="2" id="KW-0143">Chaperone</keyword>
<protein>
    <recommendedName>
        <fullName evidence="8">Urease accessory protein UreF</fullName>
    </recommendedName>
</protein>
<gene>
    <name evidence="6" type="ORF">VSDG_07143</name>
</gene>
<keyword evidence="7" id="KW-1185">Reference proteome</keyword>
<dbReference type="InterPro" id="IPR038277">
    <property type="entry name" value="UreF_sf"/>
</dbReference>
<keyword evidence="4" id="KW-0175">Coiled coil</keyword>
<dbReference type="GO" id="GO:0016151">
    <property type="term" value="F:nickel cation binding"/>
    <property type="evidence" value="ECO:0007669"/>
    <property type="project" value="InterPro"/>
</dbReference>
<comment type="caution">
    <text evidence="6">The sequence shown here is derived from an EMBL/GenBank/DDBJ whole genome shotgun (WGS) entry which is preliminary data.</text>
</comment>
<evidence type="ECO:0000256" key="3">
    <source>
        <dbReference type="ARBA" id="ARBA00046339"/>
    </source>
</evidence>
<accession>A0A423VKA8</accession>
<evidence type="ECO:0000256" key="2">
    <source>
        <dbReference type="ARBA" id="ARBA00023186"/>
    </source>
</evidence>
<evidence type="ECO:0000313" key="7">
    <source>
        <dbReference type="Proteomes" id="UP000284375"/>
    </source>
</evidence>
<organism evidence="6 7">
    <name type="scientific">Cytospora chrysosperma</name>
    <name type="common">Cytospora canker fungus</name>
    <name type="synonym">Sphaeria chrysosperma</name>
    <dbReference type="NCBI Taxonomy" id="252740"/>
    <lineage>
        <taxon>Eukaryota</taxon>
        <taxon>Fungi</taxon>
        <taxon>Dikarya</taxon>
        <taxon>Ascomycota</taxon>
        <taxon>Pezizomycotina</taxon>
        <taxon>Sordariomycetes</taxon>
        <taxon>Sordariomycetidae</taxon>
        <taxon>Diaporthales</taxon>
        <taxon>Cytosporaceae</taxon>
        <taxon>Cytospora</taxon>
    </lineage>
</organism>
<dbReference type="PANTHER" id="PTHR33620">
    <property type="entry name" value="UREASE ACCESSORY PROTEIN F"/>
    <property type="match status" value="1"/>
</dbReference>
<evidence type="ECO:0000256" key="1">
    <source>
        <dbReference type="ARBA" id="ARBA00022988"/>
    </source>
</evidence>
<evidence type="ECO:0000256" key="5">
    <source>
        <dbReference type="SAM" id="MobiDB-lite"/>
    </source>
</evidence>
<evidence type="ECO:0000256" key="4">
    <source>
        <dbReference type="SAM" id="Coils"/>
    </source>
</evidence>
<keyword evidence="1" id="KW-0996">Nickel insertion</keyword>
<feature type="coiled-coil region" evidence="4">
    <location>
        <begin position="14"/>
        <end position="41"/>
    </location>
</feature>
<feature type="region of interest" description="Disordered" evidence="5">
    <location>
        <begin position="111"/>
        <end position="131"/>
    </location>
</feature>
<comment type="similarity">
    <text evidence="3">Belongs to the UreF family.</text>
</comment>
<reference evidence="6 7" key="1">
    <citation type="submission" date="2015-09" db="EMBL/GenBank/DDBJ databases">
        <title>Host preference determinants of Valsa canker pathogens revealed by comparative genomics.</title>
        <authorList>
            <person name="Yin Z."/>
            <person name="Huang L."/>
        </authorList>
    </citation>
    <scope>NUCLEOTIDE SEQUENCE [LARGE SCALE GENOMIC DNA]</scope>
    <source>
        <strain evidence="6 7">YSFL</strain>
    </source>
</reference>
<dbReference type="Proteomes" id="UP000284375">
    <property type="component" value="Unassembled WGS sequence"/>
</dbReference>
<dbReference type="Gene3D" id="1.10.4190.10">
    <property type="entry name" value="Urease accessory protein UreF"/>
    <property type="match status" value="1"/>
</dbReference>
<dbReference type="Pfam" id="PF01730">
    <property type="entry name" value="UreF"/>
    <property type="match status" value="1"/>
</dbReference>
<dbReference type="STRING" id="252740.A0A423VKA8"/>